<keyword evidence="2" id="KW-0812">Transmembrane</keyword>
<protein>
    <submittedName>
        <fullName evidence="3">Uncharacterized protein</fullName>
    </submittedName>
</protein>
<comment type="caution">
    <text evidence="3">The sequence shown here is derived from an EMBL/GenBank/DDBJ whole genome shotgun (WGS) entry which is preliminary data.</text>
</comment>
<evidence type="ECO:0000313" key="4">
    <source>
        <dbReference type="Proteomes" id="UP001157439"/>
    </source>
</evidence>
<dbReference type="AlphaFoldDB" id="A0AA37TMT1"/>
<name>A0AA37TMT1_9GAMM</name>
<gene>
    <name evidence="3" type="ORF">GCM10007894_03120</name>
</gene>
<dbReference type="Pfam" id="PF05137">
    <property type="entry name" value="PilN"/>
    <property type="match status" value="1"/>
</dbReference>
<reference evidence="3 4" key="1">
    <citation type="journal article" date="2014" name="Int. J. Syst. Evol. Microbiol.">
        <title>Complete genome sequence of Corynebacterium casei LMG S-19264T (=DSM 44701T), isolated from a smear-ripened cheese.</title>
        <authorList>
            <consortium name="US DOE Joint Genome Institute (JGI-PGF)"/>
            <person name="Walter F."/>
            <person name="Albersmeier A."/>
            <person name="Kalinowski J."/>
            <person name="Ruckert C."/>
        </authorList>
    </citation>
    <scope>NUCLEOTIDE SEQUENCE [LARGE SCALE GENOMIC DNA]</scope>
    <source>
        <strain evidence="3 4">NBRC 112785</strain>
    </source>
</reference>
<dbReference type="Proteomes" id="UP001157439">
    <property type="component" value="Unassembled WGS sequence"/>
</dbReference>
<keyword evidence="4" id="KW-1185">Reference proteome</keyword>
<keyword evidence="2" id="KW-0472">Membrane</keyword>
<sequence length="198" mass="22428">MKSRINLVTPDLFPKPLRLSFDRMILAAIASVFLLVLIYVLVNWQVLKAQEERKMAQLKFEQVQQRHAQLKEQLVAHKPSEKLVELVNRKERQLELQQLLIRELSDRSALASQGFSGLLTDLASVHRKDLWLTEIYASEGHFRFEGVASSGQSLPLWIDQLSSASSLQGVGFSSISMESKDHRGLVFELTSVDKEAGQ</sequence>
<dbReference type="RefSeq" id="WP_095497886.1">
    <property type="nucleotide sequence ID" value="NZ_BSPO01000001.1"/>
</dbReference>
<organism evidence="3 4">
    <name type="scientific">Paraferrimonas haliotis</name>
    <dbReference type="NCBI Taxonomy" id="2013866"/>
    <lineage>
        <taxon>Bacteria</taxon>
        <taxon>Pseudomonadati</taxon>
        <taxon>Pseudomonadota</taxon>
        <taxon>Gammaproteobacteria</taxon>
        <taxon>Alteromonadales</taxon>
        <taxon>Ferrimonadaceae</taxon>
        <taxon>Paraferrimonas</taxon>
    </lineage>
</organism>
<dbReference type="EMBL" id="BSPO01000001">
    <property type="protein sequence ID" value="GLS82335.1"/>
    <property type="molecule type" value="Genomic_DNA"/>
</dbReference>
<feature type="transmembrane region" description="Helical" evidence="2">
    <location>
        <begin position="24"/>
        <end position="47"/>
    </location>
</feature>
<dbReference type="InterPro" id="IPR007813">
    <property type="entry name" value="PilN"/>
</dbReference>
<feature type="coiled-coil region" evidence="1">
    <location>
        <begin position="46"/>
        <end position="107"/>
    </location>
</feature>
<evidence type="ECO:0000313" key="3">
    <source>
        <dbReference type="EMBL" id="GLS82335.1"/>
    </source>
</evidence>
<evidence type="ECO:0000256" key="1">
    <source>
        <dbReference type="SAM" id="Coils"/>
    </source>
</evidence>
<proteinExistence type="predicted"/>
<keyword evidence="2" id="KW-1133">Transmembrane helix</keyword>
<keyword evidence="1" id="KW-0175">Coiled coil</keyword>
<evidence type="ECO:0000256" key="2">
    <source>
        <dbReference type="SAM" id="Phobius"/>
    </source>
</evidence>
<accession>A0AA37TMT1</accession>